<keyword evidence="3" id="KW-0597">Phosphoprotein</keyword>
<dbReference type="InterPro" id="IPR036097">
    <property type="entry name" value="HisK_dim/P_sf"/>
</dbReference>
<keyword evidence="7" id="KW-0472">Membrane</keyword>
<evidence type="ECO:0000313" key="9">
    <source>
        <dbReference type="EMBL" id="SMC55870.1"/>
    </source>
</evidence>
<protein>
    <recommendedName>
        <fullName evidence="2">histidine kinase</fullName>
        <ecNumber evidence="2">2.7.13.3</ecNumber>
    </recommendedName>
</protein>
<evidence type="ECO:0000256" key="1">
    <source>
        <dbReference type="ARBA" id="ARBA00000085"/>
    </source>
</evidence>
<dbReference type="Gene3D" id="3.30.565.10">
    <property type="entry name" value="Histidine kinase-like ATPase, C-terminal domain"/>
    <property type="match status" value="1"/>
</dbReference>
<organism evidence="9 10">
    <name type="scientific">Papillibacter cinnamivorans DSM 12816</name>
    <dbReference type="NCBI Taxonomy" id="1122930"/>
    <lineage>
        <taxon>Bacteria</taxon>
        <taxon>Bacillati</taxon>
        <taxon>Bacillota</taxon>
        <taxon>Clostridia</taxon>
        <taxon>Eubacteriales</taxon>
        <taxon>Oscillospiraceae</taxon>
        <taxon>Papillibacter</taxon>
    </lineage>
</organism>
<feature type="transmembrane region" description="Helical" evidence="7">
    <location>
        <begin position="174"/>
        <end position="194"/>
    </location>
</feature>
<keyword evidence="5 9" id="KW-0418">Kinase</keyword>
<dbReference type="EC" id="2.7.13.3" evidence="2"/>
<gene>
    <name evidence="9" type="ORF">SAMN02745168_1511</name>
</gene>
<accession>A0A1W2A5E0</accession>
<evidence type="ECO:0000313" key="10">
    <source>
        <dbReference type="Proteomes" id="UP000192790"/>
    </source>
</evidence>
<evidence type="ECO:0000256" key="4">
    <source>
        <dbReference type="ARBA" id="ARBA00022679"/>
    </source>
</evidence>
<dbReference type="Gene3D" id="1.10.287.130">
    <property type="match status" value="1"/>
</dbReference>
<dbReference type="SMART" id="SM00388">
    <property type="entry name" value="HisKA"/>
    <property type="match status" value="1"/>
</dbReference>
<proteinExistence type="predicted"/>
<dbReference type="Pfam" id="PF00512">
    <property type="entry name" value="HisKA"/>
    <property type="match status" value="1"/>
</dbReference>
<keyword evidence="4" id="KW-0808">Transferase</keyword>
<dbReference type="InterPro" id="IPR005467">
    <property type="entry name" value="His_kinase_dom"/>
</dbReference>
<dbReference type="OrthoDB" id="9762826at2"/>
<evidence type="ECO:0000256" key="2">
    <source>
        <dbReference type="ARBA" id="ARBA00012438"/>
    </source>
</evidence>
<dbReference type="PROSITE" id="PS50109">
    <property type="entry name" value="HIS_KIN"/>
    <property type="match status" value="1"/>
</dbReference>
<dbReference type="InterPro" id="IPR036890">
    <property type="entry name" value="HATPase_C_sf"/>
</dbReference>
<dbReference type="RefSeq" id="WP_084234126.1">
    <property type="nucleotide sequence ID" value="NZ_FWXW01000003.1"/>
</dbReference>
<reference evidence="9 10" key="1">
    <citation type="submission" date="2017-04" db="EMBL/GenBank/DDBJ databases">
        <authorList>
            <person name="Afonso C.L."/>
            <person name="Miller P.J."/>
            <person name="Scott M.A."/>
            <person name="Spackman E."/>
            <person name="Goraichik I."/>
            <person name="Dimitrov K.M."/>
            <person name="Suarez D.L."/>
            <person name="Swayne D.E."/>
        </authorList>
    </citation>
    <scope>NUCLEOTIDE SEQUENCE [LARGE SCALE GENOMIC DNA]</scope>
    <source>
        <strain evidence="9 10">DSM 12816</strain>
    </source>
</reference>
<dbReference type="CDD" id="cd00075">
    <property type="entry name" value="HATPase"/>
    <property type="match status" value="1"/>
</dbReference>
<dbReference type="InterPro" id="IPR004358">
    <property type="entry name" value="Sig_transdc_His_kin-like_C"/>
</dbReference>
<dbReference type="PRINTS" id="PR00344">
    <property type="entry name" value="BCTRLSENSOR"/>
</dbReference>
<dbReference type="InterPro" id="IPR003594">
    <property type="entry name" value="HATPase_dom"/>
</dbReference>
<feature type="domain" description="Histidine kinase" evidence="8">
    <location>
        <begin position="255"/>
        <end position="469"/>
    </location>
</feature>
<dbReference type="InterPro" id="IPR003661">
    <property type="entry name" value="HisK_dim/P_dom"/>
</dbReference>
<keyword evidence="10" id="KW-1185">Reference proteome</keyword>
<dbReference type="SMART" id="SM00387">
    <property type="entry name" value="HATPase_c"/>
    <property type="match status" value="1"/>
</dbReference>
<keyword evidence="7" id="KW-1133">Transmembrane helix</keyword>
<evidence type="ECO:0000259" key="8">
    <source>
        <dbReference type="PROSITE" id="PS50109"/>
    </source>
</evidence>
<evidence type="ECO:0000256" key="3">
    <source>
        <dbReference type="ARBA" id="ARBA00022553"/>
    </source>
</evidence>
<dbReference type="GO" id="GO:0000155">
    <property type="term" value="F:phosphorelay sensor kinase activity"/>
    <property type="evidence" value="ECO:0007669"/>
    <property type="project" value="InterPro"/>
</dbReference>
<name>A0A1W2A5E0_9FIRM</name>
<keyword evidence="6" id="KW-0902">Two-component regulatory system</keyword>
<keyword evidence="7" id="KW-0812">Transmembrane</keyword>
<evidence type="ECO:0000256" key="5">
    <source>
        <dbReference type="ARBA" id="ARBA00022777"/>
    </source>
</evidence>
<comment type="catalytic activity">
    <reaction evidence="1">
        <text>ATP + protein L-histidine = ADP + protein N-phospho-L-histidine.</text>
        <dbReference type="EC" id="2.7.13.3"/>
    </reaction>
</comment>
<feature type="transmembrane region" description="Helical" evidence="7">
    <location>
        <begin position="12"/>
        <end position="39"/>
    </location>
</feature>
<dbReference type="SUPFAM" id="SSF47384">
    <property type="entry name" value="Homodimeric domain of signal transducing histidine kinase"/>
    <property type="match status" value="1"/>
</dbReference>
<dbReference type="Pfam" id="PF02518">
    <property type="entry name" value="HATPase_c"/>
    <property type="match status" value="1"/>
</dbReference>
<dbReference type="Gene3D" id="6.10.340.10">
    <property type="match status" value="1"/>
</dbReference>
<dbReference type="STRING" id="1122930.SAMN02745168_1511"/>
<dbReference type="SUPFAM" id="SSF55874">
    <property type="entry name" value="ATPase domain of HSP90 chaperone/DNA topoisomerase II/histidine kinase"/>
    <property type="match status" value="1"/>
</dbReference>
<dbReference type="PANTHER" id="PTHR43711">
    <property type="entry name" value="TWO-COMPONENT HISTIDINE KINASE"/>
    <property type="match status" value="1"/>
</dbReference>
<evidence type="ECO:0000256" key="6">
    <source>
        <dbReference type="ARBA" id="ARBA00023012"/>
    </source>
</evidence>
<dbReference type="PANTHER" id="PTHR43711:SF1">
    <property type="entry name" value="HISTIDINE KINASE 1"/>
    <property type="match status" value="1"/>
</dbReference>
<dbReference type="Proteomes" id="UP000192790">
    <property type="component" value="Unassembled WGS sequence"/>
</dbReference>
<dbReference type="EMBL" id="FWXW01000003">
    <property type="protein sequence ID" value="SMC55870.1"/>
    <property type="molecule type" value="Genomic_DNA"/>
</dbReference>
<dbReference type="CDD" id="cd00082">
    <property type="entry name" value="HisKA"/>
    <property type="match status" value="1"/>
</dbReference>
<dbReference type="AlphaFoldDB" id="A0A1W2A5E0"/>
<evidence type="ECO:0000256" key="7">
    <source>
        <dbReference type="SAM" id="Phobius"/>
    </source>
</evidence>
<sequence length="482" mass="54142">MGKGLSLRWIVFYHFAASFVALFAVIWVFHGQIFVSMYAASKIKSMEKIALEVSEQVEQRDFAAKADEAIGNSGYWMSLYSKDGVLLYASQSAPALTKEEISDIYAEAYAMGGKYLYTMDAYASSDNNAVRLMEEQEQKRARYAIVSYPEEKDFVLIAEGIVSPQPGTVEESRFYVLSIVAIIGIAVCLFSFVLSRELVKPLQQMKEWPRKMAGETGSVTFKDGYKEITQLNDSLDSAYQKFLSMQKYRREMIENVSHDLRTPLMMIICCTEMMRDFPEENTPGNLQAVTDEAKRLSEIVNDMMDLSRLLEDRAYLEKAPFSLTESLRAKVDIVRKYVGLSGYVIALESGEDAWVLADKGKILQVLQNLIINAVKHTGPNKRVVVRQIVFDDCVRLEVTDFGQGIPADRIPLIWERWATYTNPEDRNIGVGTGLGLAIVKGILDLHGAAFGVISGGSGSTFWFELERCRSDKPKGESPQSHM</sequence>
<dbReference type="InterPro" id="IPR050736">
    <property type="entry name" value="Sensor_HK_Regulatory"/>
</dbReference>